<dbReference type="Proteomes" id="UP001381693">
    <property type="component" value="Unassembled WGS sequence"/>
</dbReference>
<gene>
    <name evidence="1" type="ORF">SK128_008087</name>
</gene>
<proteinExistence type="predicted"/>
<dbReference type="EMBL" id="JAXCGZ010022451">
    <property type="protein sequence ID" value="KAK7031238.1"/>
    <property type="molecule type" value="Genomic_DNA"/>
</dbReference>
<evidence type="ECO:0000313" key="1">
    <source>
        <dbReference type="EMBL" id="KAK7031238.1"/>
    </source>
</evidence>
<name>A0AAN8WKL8_HALRR</name>
<protein>
    <submittedName>
        <fullName evidence="1">Uncharacterized protein</fullName>
    </submittedName>
</protein>
<accession>A0AAN8WKL8</accession>
<reference evidence="1 2" key="1">
    <citation type="submission" date="2023-11" db="EMBL/GenBank/DDBJ databases">
        <title>Halocaridina rubra genome assembly.</title>
        <authorList>
            <person name="Smith C."/>
        </authorList>
    </citation>
    <scope>NUCLEOTIDE SEQUENCE [LARGE SCALE GENOMIC DNA]</scope>
    <source>
        <strain evidence="1">EP-1</strain>
        <tissue evidence="1">Whole</tissue>
    </source>
</reference>
<keyword evidence="2" id="KW-1185">Reference proteome</keyword>
<evidence type="ECO:0000313" key="2">
    <source>
        <dbReference type="Proteomes" id="UP001381693"/>
    </source>
</evidence>
<sequence length="74" mass="8571">MVHMSAIQENIRDMENAKLNYKTFRSDCYRTHLGNIGPRKTIALAVIHIFKRTDNIKGVPGTVMYQWVLQHLDA</sequence>
<organism evidence="1 2">
    <name type="scientific">Halocaridina rubra</name>
    <name type="common">Hawaiian red shrimp</name>
    <dbReference type="NCBI Taxonomy" id="373956"/>
    <lineage>
        <taxon>Eukaryota</taxon>
        <taxon>Metazoa</taxon>
        <taxon>Ecdysozoa</taxon>
        <taxon>Arthropoda</taxon>
        <taxon>Crustacea</taxon>
        <taxon>Multicrustacea</taxon>
        <taxon>Malacostraca</taxon>
        <taxon>Eumalacostraca</taxon>
        <taxon>Eucarida</taxon>
        <taxon>Decapoda</taxon>
        <taxon>Pleocyemata</taxon>
        <taxon>Caridea</taxon>
        <taxon>Atyoidea</taxon>
        <taxon>Atyidae</taxon>
        <taxon>Halocaridina</taxon>
    </lineage>
</organism>
<comment type="caution">
    <text evidence="1">The sequence shown here is derived from an EMBL/GenBank/DDBJ whole genome shotgun (WGS) entry which is preliminary data.</text>
</comment>
<dbReference type="AlphaFoldDB" id="A0AAN8WKL8"/>